<gene>
    <name evidence="1" type="ORF">OP10G_3878</name>
</gene>
<dbReference type="EMBL" id="CP007139">
    <property type="protein sequence ID" value="AIE87246.1"/>
    <property type="molecule type" value="Genomic_DNA"/>
</dbReference>
<sequence>MVEAAAVLAIVHDRPYPSAEELGAQVMSYLNGMGEAASEVRRYALDEMRHGRLDKAEQILRQMETIYEDLITFDYADSMTGGLRRTCDALRAVVERTRSDLTATASQQELVRELRATREAIQAKP</sequence>
<dbReference type="eggNOG" id="COG2178">
    <property type="taxonomic scope" value="Bacteria"/>
</dbReference>
<dbReference type="KEGG" id="fgi:OP10G_3878"/>
<dbReference type="Proteomes" id="UP000027982">
    <property type="component" value="Chromosome"/>
</dbReference>
<dbReference type="GO" id="GO:0043565">
    <property type="term" value="F:sequence-specific DNA binding"/>
    <property type="evidence" value="ECO:0007669"/>
    <property type="project" value="InterPro"/>
</dbReference>
<protein>
    <submittedName>
        <fullName evidence="1">Haloacid dehalogenase superfamily protein</fullName>
    </submittedName>
</protein>
<accession>A0A068NUX0</accession>
<organism evidence="1 2">
    <name type="scientific">Fimbriimonas ginsengisoli Gsoil 348</name>
    <dbReference type="NCBI Taxonomy" id="661478"/>
    <lineage>
        <taxon>Bacteria</taxon>
        <taxon>Bacillati</taxon>
        <taxon>Armatimonadota</taxon>
        <taxon>Fimbriimonadia</taxon>
        <taxon>Fimbriimonadales</taxon>
        <taxon>Fimbriimonadaceae</taxon>
        <taxon>Fimbriimonas</taxon>
    </lineage>
</organism>
<dbReference type="Gene3D" id="1.20.58.2140">
    <property type="match status" value="1"/>
</dbReference>
<dbReference type="SUPFAM" id="SSF74784">
    <property type="entry name" value="Translin"/>
    <property type="match status" value="1"/>
</dbReference>
<dbReference type="AlphaFoldDB" id="A0A068NUX0"/>
<dbReference type="InterPro" id="IPR036081">
    <property type="entry name" value="Translin_sf"/>
</dbReference>
<keyword evidence="2" id="KW-1185">Reference proteome</keyword>
<reference evidence="1 2" key="1">
    <citation type="journal article" date="2014" name="PLoS ONE">
        <title>The first complete genome sequence of the class fimbriimonadia in the phylum armatimonadetes.</title>
        <authorList>
            <person name="Hu Z.Y."/>
            <person name="Wang Y.Z."/>
            <person name="Im W.T."/>
            <person name="Wang S.Y."/>
            <person name="Zhao G.P."/>
            <person name="Zheng H.J."/>
            <person name="Quan Z.X."/>
        </authorList>
    </citation>
    <scope>NUCLEOTIDE SEQUENCE [LARGE SCALE GENOMIC DNA]</scope>
    <source>
        <strain evidence="1">Gsoil 348</strain>
    </source>
</reference>
<evidence type="ECO:0000313" key="2">
    <source>
        <dbReference type="Proteomes" id="UP000027982"/>
    </source>
</evidence>
<dbReference type="HOGENOM" id="CLU_1989344_0_0_0"/>
<dbReference type="STRING" id="661478.OP10G_3878"/>
<name>A0A068NUX0_FIMGI</name>
<evidence type="ECO:0000313" key="1">
    <source>
        <dbReference type="EMBL" id="AIE87246.1"/>
    </source>
</evidence>
<proteinExistence type="predicted"/>